<evidence type="ECO:0000256" key="6">
    <source>
        <dbReference type="ARBA" id="ARBA00022989"/>
    </source>
</evidence>
<feature type="transmembrane region" description="Helical" evidence="8">
    <location>
        <begin position="268"/>
        <end position="285"/>
    </location>
</feature>
<proteinExistence type="predicted"/>
<dbReference type="PANTHER" id="PTHR33908">
    <property type="entry name" value="MANNOSYLTRANSFERASE YKCB-RELATED"/>
    <property type="match status" value="1"/>
</dbReference>
<feature type="transmembrane region" description="Helical" evidence="8">
    <location>
        <begin position="67"/>
        <end position="89"/>
    </location>
</feature>
<feature type="domain" description="Glycosyltransferase RgtA/B/C/D-like" evidence="9">
    <location>
        <begin position="47"/>
        <end position="187"/>
    </location>
</feature>
<dbReference type="PANTHER" id="PTHR33908:SF11">
    <property type="entry name" value="MEMBRANE PROTEIN"/>
    <property type="match status" value="1"/>
</dbReference>
<accession>A0ABS8HN69</accession>
<keyword evidence="3" id="KW-0328">Glycosyltransferase</keyword>
<evidence type="ECO:0000256" key="4">
    <source>
        <dbReference type="ARBA" id="ARBA00022679"/>
    </source>
</evidence>
<dbReference type="Proteomes" id="UP001165492">
    <property type="component" value="Unassembled WGS sequence"/>
</dbReference>
<organism evidence="10 11">
    <name type="scientific">Pelosinus baikalensis</name>
    <dbReference type="NCBI Taxonomy" id="2892015"/>
    <lineage>
        <taxon>Bacteria</taxon>
        <taxon>Bacillati</taxon>
        <taxon>Bacillota</taxon>
        <taxon>Negativicutes</taxon>
        <taxon>Selenomonadales</taxon>
        <taxon>Sporomusaceae</taxon>
        <taxon>Pelosinus</taxon>
    </lineage>
</organism>
<dbReference type="EMBL" id="JAJHJB010000004">
    <property type="protein sequence ID" value="MCC5464641.1"/>
    <property type="molecule type" value="Genomic_DNA"/>
</dbReference>
<comment type="caution">
    <text evidence="10">The sequence shown here is derived from an EMBL/GenBank/DDBJ whole genome shotgun (WGS) entry which is preliminary data.</text>
</comment>
<evidence type="ECO:0000259" key="9">
    <source>
        <dbReference type="Pfam" id="PF13231"/>
    </source>
</evidence>
<keyword evidence="2" id="KW-1003">Cell membrane</keyword>
<gene>
    <name evidence="10" type="ORF">LMF89_04580</name>
</gene>
<evidence type="ECO:0000313" key="11">
    <source>
        <dbReference type="Proteomes" id="UP001165492"/>
    </source>
</evidence>
<dbReference type="RefSeq" id="WP_229534076.1">
    <property type="nucleotide sequence ID" value="NZ_JAJHJB010000004.1"/>
</dbReference>
<comment type="subcellular location">
    <subcellularLocation>
        <location evidence="1">Cell membrane</location>
        <topology evidence="1">Multi-pass membrane protein</topology>
    </subcellularLocation>
</comment>
<evidence type="ECO:0000256" key="8">
    <source>
        <dbReference type="SAM" id="Phobius"/>
    </source>
</evidence>
<evidence type="ECO:0000256" key="2">
    <source>
        <dbReference type="ARBA" id="ARBA00022475"/>
    </source>
</evidence>
<keyword evidence="5 8" id="KW-0812">Transmembrane</keyword>
<evidence type="ECO:0000256" key="3">
    <source>
        <dbReference type="ARBA" id="ARBA00022676"/>
    </source>
</evidence>
<evidence type="ECO:0000256" key="1">
    <source>
        <dbReference type="ARBA" id="ARBA00004651"/>
    </source>
</evidence>
<dbReference type="Pfam" id="PF13231">
    <property type="entry name" value="PMT_2"/>
    <property type="match status" value="1"/>
</dbReference>
<keyword evidence="6 8" id="KW-1133">Transmembrane helix</keyword>
<dbReference type="InterPro" id="IPR038731">
    <property type="entry name" value="RgtA/B/C-like"/>
</dbReference>
<reference evidence="10" key="1">
    <citation type="submission" date="2021-11" db="EMBL/GenBank/DDBJ databases">
        <title>Description of a new species Pelosinus isolated from the bottom sediments of Lake Baikal.</title>
        <authorList>
            <person name="Zakharyuk A."/>
        </authorList>
    </citation>
    <scope>NUCLEOTIDE SEQUENCE</scope>
    <source>
        <strain evidence="10">Bkl1</strain>
    </source>
</reference>
<evidence type="ECO:0000313" key="10">
    <source>
        <dbReference type="EMBL" id="MCC5464641.1"/>
    </source>
</evidence>
<name>A0ABS8HN69_9FIRM</name>
<keyword evidence="11" id="KW-1185">Reference proteome</keyword>
<feature type="transmembrane region" description="Helical" evidence="8">
    <location>
        <begin position="142"/>
        <end position="175"/>
    </location>
</feature>
<feature type="transmembrane region" description="Helical" evidence="8">
    <location>
        <begin position="95"/>
        <end position="114"/>
    </location>
</feature>
<feature type="transmembrane region" description="Helical" evidence="8">
    <location>
        <begin position="291"/>
        <end position="307"/>
    </location>
</feature>
<feature type="transmembrane region" description="Helical" evidence="8">
    <location>
        <begin position="182"/>
        <end position="202"/>
    </location>
</feature>
<keyword evidence="7 8" id="KW-0472">Membrane</keyword>
<feature type="transmembrane region" description="Helical" evidence="8">
    <location>
        <begin position="230"/>
        <end position="250"/>
    </location>
</feature>
<sequence>MDSKILLWIATGITFLAKSLMAFSIPLTGDEAYFYTWGTFVDIGFYDHPPMVGWLLAIILNFSSSEYALRLPSLIFPYIIGAIIYGLVQNLDKNLARWTVILFFVSPINMMNVLVTSDTPLILFVSLSAACFYRGLHNNKLLYLILAGVFLGGAFLSKYFSVLLVIAYGIYVLIYQRNRRGLTALAIVIICATPFGFLNLYYNYTHGWSNIMFNVYNRNQGIGTFKPEYFLFYLGKLMFLITPFVIYFLLRPAKMVMQFIGYEHLRQYYSVLFYVPLAIFTLLSFTKSIGLHWILSFVPFLFILTFFRFDEETFRKTTLFVAIFTFSFSILIAYISISPPEKLTQNRVYQQNLIYFKPQVVTDILKPYVKDYILTTESYSKSAVLSYYTDNYVSVFGQGTYHARQDDMYTNFRHFDKKNIIIVRTTPADKDKYIPYFQEVDIQEVKVDNSLLYLVQGKDFKYDSYRELVLLPIKNNFYKIPAWLPMKGNYFSDKYFDGE</sequence>
<protein>
    <submittedName>
        <fullName evidence="10">Glycosyltransferase family 39 protein</fullName>
    </submittedName>
</protein>
<evidence type="ECO:0000256" key="7">
    <source>
        <dbReference type="ARBA" id="ARBA00023136"/>
    </source>
</evidence>
<evidence type="ECO:0000256" key="5">
    <source>
        <dbReference type="ARBA" id="ARBA00022692"/>
    </source>
</evidence>
<keyword evidence="4" id="KW-0808">Transferase</keyword>
<dbReference type="InterPro" id="IPR050297">
    <property type="entry name" value="LipidA_mod_glycosyltrf_83"/>
</dbReference>
<feature type="transmembrane region" description="Helical" evidence="8">
    <location>
        <begin position="319"/>
        <end position="337"/>
    </location>
</feature>